<keyword evidence="1" id="KW-0175">Coiled coil</keyword>
<evidence type="ECO:0000313" key="3">
    <source>
        <dbReference type="EMBL" id="GMH91139.1"/>
    </source>
</evidence>
<name>A0A9W7BI61_9STRA</name>
<gene>
    <name evidence="3" type="ORF">TrVE_jg9662</name>
</gene>
<feature type="compositionally biased region" description="Polar residues" evidence="2">
    <location>
        <begin position="54"/>
        <end position="76"/>
    </location>
</feature>
<comment type="caution">
    <text evidence="3">The sequence shown here is derived from an EMBL/GenBank/DDBJ whole genome shotgun (WGS) entry which is preliminary data.</text>
</comment>
<organism evidence="3 4">
    <name type="scientific">Triparma verrucosa</name>
    <dbReference type="NCBI Taxonomy" id="1606542"/>
    <lineage>
        <taxon>Eukaryota</taxon>
        <taxon>Sar</taxon>
        <taxon>Stramenopiles</taxon>
        <taxon>Ochrophyta</taxon>
        <taxon>Bolidophyceae</taxon>
        <taxon>Parmales</taxon>
        <taxon>Triparmaceae</taxon>
        <taxon>Triparma</taxon>
    </lineage>
</organism>
<dbReference type="Proteomes" id="UP001165160">
    <property type="component" value="Unassembled WGS sequence"/>
</dbReference>
<feature type="region of interest" description="Disordered" evidence="2">
    <location>
        <begin position="35"/>
        <end position="77"/>
    </location>
</feature>
<feature type="compositionally biased region" description="Basic and acidic residues" evidence="2">
    <location>
        <begin position="40"/>
        <end position="53"/>
    </location>
</feature>
<evidence type="ECO:0000256" key="1">
    <source>
        <dbReference type="SAM" id="Coils"/>
    </source>
</evidence>
<protein>
    <submittedName>
        <fullName evidence="3">Uncharacterized protein</fullName>
    </submittedName>
</protein>
<evidence type="ECO:0000256" key="2">
    <source>
        <dbReference type="SAM" id="MobiDB-lite"/>
    </source>
</evidence>
<dbReference type="AlphaFoldDB" id="A0A9W7BI61"/>
<evidence type="ECO:0000313" key="4">
    <source>
        <dbReference type="Proteomes" id="UP001165160"/>
    </source>
</evidence>
<proteinExistence type="predicted"/>
<sequence>MSSVDPIQAPFSTVVSETSAKEVLNPTFKDFGGAISTMKELPEPLKADSETSRDSVGSDDQSRKSNTPPQAESPPSHTRAFLDQAGLAGFITIDGLGGKQLSTSTITSSEHSTTTTTLPTLEALKIEIKKAMEAKVEAIAAKETTDALLEAERTKSALLSSENDALRKELRLPGGADASPVPARPLDRVDPRVKKVGANVLSKKTTTNTSYFSVDVHETPEALLEALLSDQTRVGETLFQKVLEEGVAYWSFMIGTTKSCDVILRMRVERQDRDEISIRVNSVKEEVWGLPNPYSTIKKKLRLQVEEGIIALRPLPFGQTSFTFTAQVDVVTNDDIIASIISFRRSARSFRRSALSFRRSPHSFRRSPTGISRSASIIGITSKKDAAVKQAVVGDKSQEIFCRLAEKIYERFKKEEVIDARRKADFMTNKIPNAPPLTWDARKMIDESMELVEEVNSHGERVAGTATDSVEKFMYRAEGGGAGVGMSVAKIDVPAVTLFTDLWLLDTYAKKAEHKDVLIREVWNDINGTRDVQFTTSGDAPQS</sequence>
<accession>A0A9W7BI61</accession>
<keyword evidence="4" id="KW-1185">Reference proteome</keyword>
<reference evidence="4" key="1">
    <citation type="journal article" date="2023" name="Commun. Biol.">
        <title>Genome analysis of Parmales, the sister group of diatoms, reveals the evolutionary specialization of diatoms from phago-mixotrophs to photoautotrophs.</title>
        <authorList>
            <person name="Ban H."/>
            <person name="Sato S."/>
            <person name="Yoshikawa S."/>
            <person name="Yamada K."/>
            <person name="Nakamura Y."/>
            <person name="Ichinomiya M."/>
            <person name="Sato N."/>
            <person name="Blanc-Mathieu R."/>
            <person name="Endo H."/>
            <person name="Kuwata A."/>
            <person name="Ogata H."/>
        </authorList>
    </citation>
    <scope>NUCLEOTIDE SEQUENCE [LARGE SCALE GENOMIC DNA]</scope>
    <source>
        <strain evidence="4">NIES 3699</strain>
    </source>
</reference>
<dbReference type="EMBL" id="BRXX01000113">
    <property type="protein sequence ID" value="GMH91139.1"/>
    <property type="molecule type" value="Genomic_DNA"/>
</dbReference>
<feature type="coiled-coil region" evidence="1">
    <location>
        <begin position="121"/>
        <end position="169"/>
    </location>
</feature>